<name>A0A2G5EAZ7_AQUCA</name>
<dbReference type="PANTHER" id="PTHR35304">
    <property type="entry name" value="OS05G0120300 PROTEIN-RELATED"/>
    <property type="match status" value="1"/>
</dbReference>
<organism evidence="1 2">
    <name type="scientific">Aquilegia coerulea</name>
    <name type="common">Rocky mountain columbine</name>
    <dbReference type="NCBI Taxonomy" id="218851"/>
    <lineage>
        <taxon>Eukaryota</taxon>
        <taxon>Viridiplantae</taxon>
        <taxon>Streptophyta</taxon>
        <taxon>Embryophyta</taxon>
        <taxon>Tracheophyta</taxon>
        <taxon>Spermatophyta</taxon>
        <taxon>Magnoliopsida</taxon>
        <taxon>Ranunculales</taxon>
        <taxon>Ranunculaceae</taxon>
        <taxon>Thalictroideae</taxon>
        <taxon>Aquilegia</taxon>
    </lineage>
</organism>
<reference evidence="1 2" key="1">
    <citation type="submission" date="2017-09" db="EMBL/GenBank/DDBJ databases">
        <title>WGS assembly of Aquilegia coerulea Goldsmith.</title>
        <authorList>
            <person name="Hodges S."/>
            <person name="Kramer E."/>
            <person name="Nordborg M."/>
            <person name="Tomkins J."/>
            <person name="Borevitz J."/>
            <person name="Derieg N."/>
            <person name="Yan J."/>
            <person name="Mihaltcheva S."/>
            <person name="Hayes R.D."/>
            <person name="Rokhsar D."/>
        </authorList>
    </citation>
    <scope>NUCLEOTIDE SEQUENCE [LARGE SCALE GENOMIC DNA]</scope>
    <source>
        <strain evidence="2">cv. Goldsmith</strain>
    </source>
</reference>
<dbReference type="EMBL" id="KZ305027">
    <property type="protein sequence ID" value="PIA52929.1"/>
    <property type="molecule type" value="Genomic_DNA"/>
</dbReference>
<proteinExistence type="predicted"/>
<evidence type="ECO:0000313" key="2">
    <source>
        <dbReference type="Proteomes" id="UP000230069"/>
    </source>
</evidence>
<dbReference type="InParanoid" id="A0A2G5EAZ7"/>
<dbReference type="STRING" id="218851.A0A2G5EAZ7"/>
<evidence type="ECO:0000313" key="1">
    <source>
        <dbReference type="EMBL" id="PIA52929.1"/>
    </source>
</evidence>
<dbReference type="OrthoDB" id="749576at2759"/>
<sequence>MSSGCISSCVQVASVPVRANYVNLYRWPESDAEFVRSVSSSSNRSKVVDSISCRQMYLRSYTFSKKESVPEKTKKCFGRVKVRVAYRHRRRKRNKGSTNVGGRKKCCIIMKKMKEFSCAALLSFFNRLLTCTASVDVLNQRDL</sequence>
<dbReference type="FunCoup" id="A0A2G5EAZ7">
    <property type="interactions" value="10"/>
</dbReference>
<gene>
    <name evidence="1" type="ORF">AQUCO_01000650v1</name>
</gene>
<dbReference type="AlphaFoldDB" id="A0A2G5EAZ7"/>
<accession>A0A2G5EAZ7</accession>
<protein>
    <submittedName>
        <fullName evidence="1">Uncharacterized protein</fullName>
    </submittedName>
</protein>
<dbReference type="PANTHER" id="PTHR35304:SF1">
    <property type="entry name" value="OS05G0120300 PROTEIN"/>
    <property type="match status" value="1"/>
</dbReference>
<dbReference type="Proteomes" id="UP000230069">
    <property type="component" value="Unassembled WGS sequence"/>
</dbReference>
<keyword evidence="2" id="KW-1185">Reference proteome</keyword>